<dbReference type="InterPro" id="IPR027417">
    <property type="entry name" value="P-loop_NTPase"/>
</dbReference>
<evidence type="ECO:0000313" key="3">
    <source>
        <dbReference type="Proteomes" id="UP000813462"/>
    </source>
</evidence>
<dbReference type="PANTHER" id="PTHR23274">
    <property type="entry name" value="DNA HELICASE-RELATED"/>
    <property type="match status" value="1"/>
</dbReference>
<evidence type="ECO:0000313" key="2">
    <source>
        <dbReference type="EMBL" id="KAH7545936.1"/>
    </source>
</evidence>
<protein>
    <recommendedName>
        <fullName evidence="1">DNA helicase Pif1-like 2B domain-containing protein</fullName>
    </recommendedName>
</protein>
<dbReference type="Pfam" id="PF21530">
    <property type="entry name" value="Pif1_2B_dom"/>
    <property type="match status" value="1"/>
</dbReference>
<name>A0A978W1V2_ZIZJJ</name>
<organism evidence="2 3">
    <name type="scientific">Ziziphus jujuba var. spinosa</name>
    <dbReference type="NCBI Taxonomy" id="714518"/>
    <lineage>
        <taxon>Eukaryota</taxon>
        <taxon>Viridiplantae</taxon>
        <taxon>Streptophyta</taxon>
        <taxon>Embryophyta</taxon>
        <taxon>Tracheophyta</taxon>
        <taxon>Spermatophyta</taxon>
        <taxon>Magnoliopsida</taxon>
        <taxon>eudicotyledons</taxon>
        <taxon>Gunneridae</taxon>
        <taxon>Pentapetalae</taxon>
        <taxon>rosids</taxon>
        <taxon>fabids</taxon>
        <taxon>Rosales</taxon>
        <taxon>Rhamnaceae</taxon>
        <taxon>Paliureae</taxon>
        <taxon>Ziziphus</taxon>
    </lineage>
</organism>
<proteinExistence type="predicted"/>
<sequence length="321" mass="35805">MFTKQIWVLWKVSRCRGVKLDIFSLYGCKVLKLAKNRKLQSLGSNIDKGELKAFSEWISSTKDGKIGNPYDGQAVIDIPNDLLIKDTEDSVAFIVNSKYHCFSENVNDPSYLQEKTILAPTFDIVELVNEYMSSFNRIEENTYLSSYATCKSDSNIALTGDLHTLKFLNAIKCSEMPNNQMKLKVNVFVMLLRNVDHSLELCNGTRLVNTRLGNHVLKDKVISGSNTRFKIFISRITITPPDPSQAIRYVVYFPTLGFGALLTTWDVVGPTPKISPGIRAALCRSKILPDESHFNGSLTRVSGSAAVTVGKGLQLGYGQEY</sequence>
<dbReference type="EMBL" id="JAEACU010000001">
    <property type="protein sequence ID" value="KAH7545936.1"/>
    <property type="molecule type" value="Genomic_DNA"/>
</dbReference>
<dbReference type="GO" id="GO:0005657">
    <property type="term" value="C:replication fork"/>
    <property type="evidence" value="ECO:0007669"/>
    <property type="project" value="TreeGrafter"/>
</dbReference>
<dbReference type="Proteomes" id="UP000813462">
    <property type="component" value="Unassembled WGS sequence"/>
</dbReference>
<evidence type="ECO:0000259" key="1">
    <source>
        <dbReference type="Pfam" id="PF21530"/>
    </source>
</evidence>
<dbReference type="SUPFAM" id="SSF52540">
    <property type="entry name" value="P-loop containing nucleoside triphosphate hydrolases"/>
    <property type="match status" value="1"/>
</dbReference>
<gene>
    <name evidence="2" type="ORF">FEM48_Zijuj01G0147000</name>
</gene>
<feature type="domain" description="DNA helicase Pif1-like 2B" evidence="1">
    <location>
        <begin position="166"/>
        <end position="212"/>
    </location>
</feature>
<accession>A0A978W1V2</accession>
<comment type="caution">
    <text evidence="2">The sequence shown here is derived from an EMBL/GenBank/DDBJ whole genome shotgun (WGS) entry which is preliminary data.</text>
</comment>
<dbReference type="PANTHER" id="PTHR23274:SF48">
    <property type="entry name" value="ATP-DEPENDENT DNA HELICASE"/>
    <property type="match status" value="1"/>
</dbReference>
<dbReference type="InterPro" id="IPR049163">
    <property type="entry name" value="Pif1-like_2B_dom"/>
</dbReference>
<reference evidence="2" key="1">
    <citation type="journal article" date="2021" name="Front. Plant Sci.">
        <title>Chromosome-Scale Genome Assembly for Chinese Sour Jujube and Insights Into Its Genome Evolution and Domestication Signature.</title>
        <authorList>
            <person name="Shen L.-Y."/>
            <person name="Luo H."/>
            <person name="Wang X.-L."/>
            <person name="Wang X.-M."/>
            <person name="Qiu X.-J."/>
            <person name="Liu H."/>
            <person name="Zhou S.-S."/>
            <person name="Jia K.-H."/>
            <person name="Nie S."/>
            <person name="Bao Y.-T."/>
            <person name="Zhang R.-G."/>
            <person name="Yun Q.-Z."/>
            <person name="Chai Y.-H."/>
            <person name="Lu J.-Y."/>
            <person name="Li Y."/>
            <person name="Zhao S.-W."/>
            <person name="Mao J.-F."/>
            <person name="Jia S.-G."/>
            <person name="Mao Y.-M."/>
        </authorList>
    </citation>
    <scope>NUCLEOTIDE SEQUENCE</scope>
    <source>
        <strain evidence="2">AT0</strain>
        <tissue evidence="2">Leaf</tissue>
    </source>
</reference>
<dbReference type="GO" id="GO:0006260">
    <property type="term" value="P:DNA replication"/>
    <property type="evidence" value="ECO:0007669"/>
    <property type="project" value="TreeGrafter"/>
</dbReference>
<dbReference type="AlphaFoldDB" id="A0A978W1V2"/>